<dbReference type="RefSeq" id="WP_343763122.1">
    <property type="nucleotide sequence ID" value="NZ_BAAACG010000016.1"/>
</dbReference>
<dbReference type="PANTHER" id="PTHR33747">
    <property type="entry name" value="UPF0225 PROTEIN SCO1677"/>
    <property type="match status" value="1"/>
</dbReference>
<gene>
    <name evidence="1" type="ORF">GCM10008906_31660</name>
</gene>
<reference evidence="1 2" key="1">
    <citation type="journal article" date="2019" name="Int. J. Syst. Evol. Microbiol.">
        <title>The Global Catalogue of Microorganisms (GCM) 10K type strain sequencing project: providing services to taxonomists for standard genome sequencing and annotation.</title>
        <authorList>
            <consortium name="The Broad Institute Genomics Platform"/>
            <consortium name="The Broad Institute Genome Sequencing Center for Infectious Disease"/>
            <person name="Wu L."/>
            <person name="Ma J."/>
        </authorList>
    </citation>
    <scope>NUCLEOTIDE SEQUENCE [LARGE SCALE GENOMIC DNA]</scope>
    <source>
        <strain evidence="1 2">JCM 1407</strain>
    </source>
</reference>
<organism evidence="1 2">
    <name type="scientific">Clostridium oceanicum</name>
    <dbReference type="NCBI Taxonomy" id="1543"/>
    <lineage>
        <taxon>Bacteria</taxon>
        <taxon>Bacillati</taxon>
        <taxon>Bacillota</taxon>
        <taxon>Clostridia</taxon>
        <taxon>Eubacteriales</taxon>
        <taxon>Clostridiaceae</taxon>
        <taxon>Clostridium</taxon>
    </lineage>
</organism>
<dbReference type="NCBIfam" id="NF004088">
    <property type="entry name" value="PRK05590.1"/>
    <property type="match status" value="1"/>
</dbReference>
<evidence type="ECO:0000313" key="2">
    <source>
        <dbReference type="Proteomes" id="UP001501510"/>
    </source>
</evidence>
<dbReference type="InterPro" id="IPR004027">
    <property type="entry name" value="SEC_C_motif"/>
</dbReference>
<dbReference type="Pfam" id="PF02810">
    <property type="entry name" value="SEC-C"/>
    <property type="match status" value="1"/>
</dbReference>
<dbReference type="EMBL" id="BAAACG010000016">
    <property type="protein sequence ID" value="GAA0745376.1"/>
    <property type="molecule type" value="Genomic_DNA"/>
</dbReference>
<accession>A0ABN1JSA8</accession>
<comment type="caution">
    <text evidence="1">The sequence shown here is derived from an EMBL/GenBank/DDBJ whole genome shotgun (WGS) entry which is preliminary data.</text>
</comment>
<name>A0ABN1JSA8_9CLOT</name>
<dbReference type="Gene3D" id="3.10.450.50">
    <property type="match status" value="1"/>
</dbReference>
<proteinExistence type="predicted"/>
<dbReference type="SUPFAM" id="SSF103642">
    <property type="entry name" value="Sec-C motif"/>
    <property type="match status" value="1"/>
</dbReference>
<evidence type="ECO:0000313" key="1">
    <source>
        <dbReference type="EMBL" id="GAA0745376.1"/>
    </source>
</evidence>
<dbReference type="PANTHER" id="PTHR33747:SF1">
    <property type="entry name" value="ADENYLATE CYCLASE-ASSOCIATED CAP C-TERMINAL DOMAIN-CONTAINING PROTEIN"/>
    <property type="match status" value="1"/>
</dbReference>
<sequence length="167" mass="19270">MSLYEQWTNMVVDYVKTKGEAAFWKEYGRIEKDIYTKILSDRTSHITGTLKDLADENDTPILFYLGFLDGINESLTESLDVEKIEENSNVDITLNFEKLYYNMLDAKADYLYKLPQWNAILSNEKRKEIHDSWVSTKTVIKKDVVGRNDPCPCGSGKKYKKCCGKNA</sequence>
<keyword evidence="2" id="KW-1185">Reference proteome</keyword>
<dbReference type="Proteomes" id="UP001501510">
    <property type="component" value="Unassembled WGS sequence"/>
</dbReference>
<protein>
    <submittedName>
        <fullName evidence="1">SEC-C metal-binding domain-containing protein</fullName>
    </submittedName>
</protein>